<evidence type="ECO:0000256" key="7">
    <source>
        <dbReference type="ARBA" id="ARBA00022737"/>
    </source>
</evidence>
<evidence type="ECO:0000256" key="12">
    <source>
        <dbReference type="ARBA" id="ARBA00022840"/>
    </source>
</evidence>
<evidence type="ECO:0000259" key="22">
    <source>
        <dbReference type="PROSITE" id="PS51285"/>
    </source>
</evidence>
<gene>
    <name evidence="24" type="primary">FGENESH: predicted gene_14.205</name>
    <name evidence="24" type="ORF">BN2166_0066550</name>
</gene>
<dbReference type="PROSITE" id="PS00479">
    <property type="entry name" value="ZF_DAG_PE_1"/>
    <property type="match status" value="1"/>
</dbReference>
<evidence type="ECO:0000256" key="15">
    <source>
        <dbReference type="PROSITE-ProRule" id="PRU01207"/>
    </source>
</evidence>
<dbReference type="InterPro" id="IPR036274">
    <property type="entry name" value="HR1_rpt_sf"/>
</dbReference>
<dbReference type="FunFam" id="3.30.60.20:FF:000034">
    <property type="entry name" value="Protein kinase C"/>
    <property type="match status" value="1"/>
</dbReference>
<dbReference type="PROSITE" id="PS00108">
    <property type="entry name" value="PROTEIN_KINASE_ST"/>
    <property type="match status" value="1"/>
</dbReference>
<dbReference type="FunFam" id="3.30.200.20:FF:000103">
    <property type="entry name" value="Protein kinase C"/>
    <property type="match status" value="1"/>
</dbReference>
<dbReference type="Gene3D" id="2.60.40.150">
    <property type="entry name" value="C2 domain"/>
    <property type="match status" value="1"/>
</dbReference>
<feature type="compositionally biased region" description="Low complexity" evidence="17">
    <location>
        <begin position="1178"/>
        <end position="1193"/>
    </location>
</feature>
<dbReference type="PROSITE" id="PS50004">
    <property type="entry name" value="C2"/>
    <property type="match status" value="1"/>
</dbReference>
<dbReference type="STRING" id="5286.A0A0K3CMC6"/>
<dbReference type="FunFam" id="3.30.60.20:FF:000014">
    <property type="entry name" value="Protein kinase C"/>
    <property type="match status" value="1"/>
</dbReference>
<evidence type="ECO:0000256" key="10">
    <source>
        <dbReference type="ARBA" id="ARBA00022777"/>
    </source>
</evidence>
<feature type="transmembrane region" description="Helical" evidence="18">
    <location>
        <begin position="27"/>
        <end position="50"/>
    </location>
</feature>
<dbReference type="InterPro" id="IPR046349">
    <property type="entry name" value="C1-like_sf"/>
</dbReference>
<dbReference type="InterPro" id="IPR037778">
    <property type="entry name" value="C2_fungal_PKC"/>
</dbReference>
<dbReference type="CDD" id="cd08689">
    <property type="entry name" value="C2_fungal_Pkc1p"/>
    <property type="match status" value="1"/>
</dbReference>
<dbReference type="Gene3D" id="3.30.200.20">
    <property type="entry name" value="Phosphorylase Kinase, domain 1"/>
    <property type="match status" value="1"/>
</dbReference>
<dbReference type="InterPro" id="IPR000961">
    <property type="entry name" value="AGC-kinase_C"/>
</dbReference>
<comment type="catalytic activity">
    <reaction evidence="13">
        <text>L-threonyl-[protein] + ATP = O-phospho-L-threonyl-[protein] + ADP + H(+)</text>
        <dbReference type="Rhea" id="RHEA:46608"/>
        <dbReference type="Rhea" id="RHEA-COMP:11060"/>
        <dbReference type="Rhea" id="RHEA-COMP:11605"/>
        <dbReference type="ChEBI" id="CHEBI:15378"/>
        <dbReference type="ChEBI" id="CHEBI:30013"/>
        <dbReference type="ChEBI" id="CHEBI:30616"/>
        <dbReference type="ChEBI" id="CHEBI:61977"/>
        <dbReference type="ChEBI" id="CHEBI:456216"/>
        <dbReference type="EC" id="2.7.11.13"/>
    </reaction>
</comment>
<dbReference type="InterPro" id="IPR002219">
    <property type="entry name" value="PKC_DAG/PE"/>
</dbReference>
<evidence type="ECO:0000256" key="14">
    <source>
        <dbReference type="ARBA" id="ARBA00047470"/>
    </source>
</evidence>
<dbReference type="OMA" id="NDKWESE"/>
<dbReference type="SUPFAM" id="SSF49562">
    <property type="entry name" value="C2 domain (Calcium/lipid-binding domain, CaLB)"/>
    <property type="match status" value="1"/>
</dbReference>
<dbReference type="Pfam" id="PF02185">
    <property type="entry name" value="HR1"/>
    <property type="match status" value="2"/>
</dbReference>
<evidence type="ECO:0000256" key="18">
    <source>
        <dbReference type="SAM" id="Phobius"/>
    </source>
</evidence>
<name>A0A0K3CMC6_RHOTO</name>
<dbReference type="PANTHER" id="PTHR24351">
    <property type="entry name" value="RIBOSOMAL PROTEIN S6 KINASE"/>
    <property type="match status" value="1"/>
</dbReference>
<feature type="compositionally biased region" description="Pro residues" evidence="17">
    <location>
        <begin position="589"/>
        <end position="598"/>
    </location>
</feature>
<dbReference type="PROSITE" id="PS51285">
    <property type="entry name" value="AGC_KINASE_CTER"/>
    <property type="match status" value="1"/>
</dbReference>
<keyword evidence="8 16" id="KW-0547">Nucleotide-binding</keyword>
<feature type="compositionally biased region" description="Polar residues" evidence="17">
    <location>
        <begin position="1157"/>
        <end position="1167"/>
    </location>
</feature>
<organism evidence="24 25">
    <name type="scientific">Rhodotorula toruloides</name>
    <name type="common">Yeast</name>
    <name type="synonym">Rhodosporidium toruloides</name>
    <dbReference type="NCBI Taxonomy" id="5286"/>
    <lineage>
        <taxon>Eukaryota</taxon>
        <taxon>Fungi</taxon>
        <taxon>Dikarya</taxon>
        <taxon>Basidiomycota</taxon>
        <taxon>Pucciniomycotina</taxon>
        <taxon>Microbotryomycetes</taxon>
        <taxon>Sporidiobolales</taxon>
        <taxon>Sporidiobolaceae</taxon>
        <taxon>Rhodotorula</taxon>
    </lineage>
</organism>
<dbReference type="SUPFAM" id="SSF56112">
    <property type="entry name" value="Protein kinase-like (PK-like)"/>
    <property type="match status" value="1"/>
</dbReference>
<feature type="domain" description="Phorbol-ester/DAG-type" evidence="21">
    <location>
        <begin position="959"/>
        <end position="1007"/>
    </location>
</feature>
<evidence type="ECO:0000259" key="23">
    <source>
        <dbReference type="PROSITE" id="PS51860"/>
    </source>
</evidence>
<dbReference type="Gene3D" id="3.30.60.20">
    <property type="match status" value="2"/>
</dbReference>
<dbReference type="GO" id="GO:0009272">
    <property type="term" value="P:fungal-type cell wall biogenesis"/>
    <property type="evidence" value="ECO:0007669"/>
    <property type="project" value="InterPro"/>
</dbReference>
<evidence type="ECO:0000256" key="4">
    <source>
        <dbReference type="ARBA" id="ARBA00022553"/>
    </source>
</evidence>
<dbReference type="GO" id="GO:0016126">
    <property type="term" value="P:sterol biosynthetic process"/>
    <property type="evidence" value="ECO:0007669"/>
    <property type="project" value="InterPro"/>
</dbReference>
<keyword evidence="9" id="KW-0863">Zinc-finger</keyword>
<keyword evidence="18" id="KW-1133">Transmembrane helix</keyword>
<evidence type="ECO:0000256" key="9">
    <source>
        <dbReference type="ARBA" id="ARBA00022771"/>
    </source>
</evidence>
<feature type="region of interest" description="Disordered" evidence="17">
    <location>
        <begin position="564"/>
        <end position="609"/>
    </location>
</feature>
<evidence type="ECO:0000256" key="8">
    <source>
        <dbReference type="ARBA" id="ARBA00022741"/>
    </source>
</evidence>
<dbReference type="Pfam" id="PF01222">
    <property type="entry name" value="ERG4_ERG24"/>
    <property type="match status" value="1"/>
</dbReference>
<keyword evidence="15" id="KW-0175">Coiled coil</keyword>
<feature type="transmembrane region" description="Helical" evidence="18">
    <location>
        <begin position="412"/>
        <end position="432"/>
    </location>
</feature>
<dbReference type="CDD" id="cd05570">
    <property type="entry name" value="STKc_PKC"/>
    <property type="match status" value="1"/>
</dbReference>
<dbReference type="PROSITE" id="PS01018">
    <property type="entry name" value="STEROL_REDUCT_2"/>
    <property type="match status" value="1"/>
</dbReference>
<dbReference type="InterPro" id="IPR035892">
    <property type="entry name" value="C2_domain_sf"/>
</dbReference>
<accession>A0A0K3CMC6</accession>
<dbReference type="Gene3D" id="1.10.510.10">
    <property type="entry name" value="Transferase(Phosphotransferase) domain 1"/>
    <property type="match status" value="1"/>
</dbReference>
<dbReference type="Proteomes" id="UP000199069">
    <property type="component" value="Unassembled WGS sequence"/>
</dbReference>
<dbReference type="SMART" id="SM00109">
    <property type="entry name" value="C1"/>
    <property type="match status" value="2"/>
</dbReference>
<dbReference type="PROSITE" id="PS50081">
    <property type="entry name" value="ZF_DAG_PE_2"/>
    <property type="match status" value="2"/>
</dbReference>
<dbReference type="InterPro" id="IPR011009">
    <property type="entry name" value="Kinase-like_dom_sf"/>
</dbReference>
<dbReference type="PROSITE" id="PS00107">
    <property type="entry name" value="PROTEIN_KINASE_ATP"/>
    <property type="match status" value="1"/>
</dbReference>
<feature type="region of interest" description="Disordered" evidence="17">
    <location>
        <begin position="1099"/>
        <end position="1143"/>
    </location>
</feature>
<feature type="transmembrane region" description="Helical" evidence="18">
    <location>
        <begin position="110"/>
        <end position="127"/>
    </location>
</feature>
<dbReference type="InterPro" id="IPR018083">
    <property type="entry name" value="Sterol_reductase_CS"/>
</dbReference>
<keyword evidence="12 16" id="KW-0067">ATP-binding</keyword>
<sequence>SSSVQPTKEDGGDPHAKEEELEFGGPVGTFAMMTGFPILFYYLYVCLYFYDGESLPLSSSDAFQLTPAPTGRLATPKDSSTLLGPGGWVDFVKHVATLVWENAMPTKRATALYLIFVGGQFLLAFVMPGVHQKGLPLPHLGNRALDYYCNAYTSIYATALLVGLAHYYELFNLAEVIDLYGPLLTVASISGFTLAAITYLFGEKYRMSGNLVYDYFMGATLNPRVGIVDIKMFAEIRVSWTLLFALAMGAVVKQYQDYGYVSGNTALFAYGTGLYLNACGKGEQYIPQTWDMNYEKFGWLLSYWNLAGVPFSYAYAAIYMATHDPATYTYSKPTLVFLFALLTFAQAMMDISMAQKSHFKAVKTGTYIKRNTFPQFPWAELDNPKTFETKKGELLLDGCWKYLRKPNYISDWTQAIIWAASAGTGSVIPYYYPFFHGTMLLHRNARDDVKCARKYGEDWQKYKQMVPYSLLTRLPTTSLLIPIRPLIALATQSQPPANPGGADYASKLASLHARIQKERKILEGFQAMRNATQNQDVIRTCDAKIREAQRTIGWFEDSVRELEGRRAAATGGGRSSPAAMEDPRNRPLPSRPPPPPGAAPSYVQPQAYGANPAMHGRVEARDAASAGGPGGTALFGGAKAKEQFTNLDLIKADTPLTTAKISRMLHQLEFKLHVERQYKEGIDKMAKLYMADGDRKARADTENKRVESKQKMVLLSQALKKYKTLDVMGELGEEDDGIAEDAKANLRRPLSGALQITIKSARDLAHAPQPKRSKHASETVIYVKVEDTPRARTHGSRNDRWNEDFEIHVDKANEAEVTIYDKVPGEGAPVPIGMLWLRLSDIVEELRRKKMGAEAGPGWVTAARVTQGSGGSGSSAQMNDVPVGGLNREESLAGTFGVGGPGVKGEGIDAWFAVEPEGAIQLHVNFVKSNVRKRPYDAGGLGRQGAVRKRKDSVHEQNGHKFVQKQFYTVVLCALCGEFLLKGAGMQCEDCKYACHAKCYHKVVTKCISKSNTDADKDEEQINHRIPHRFEPITNISPNWCCHCGLVLPLGRKHARKCSECGVTAHTDCIHLVPDFCGMSMEMANKLLSDIKTINSSRRAGATKLTPATRPIPSERIQTIPQPPQTPTSAYGQRPPVPAYDSRVQQQLPAEVGRLSLSNDQQQQSASRIPPPTLDSYPQRQQQQPLPEQQQPPITAPPRHSSASTVSSFGNDARDSIGSLLGGYTSDAGRPAQQQQPSQPQPPSFQPYKQPQQQSYGAPPPAQIQPHPSSATVPQKPQAPFPQQQPQPPQQPQQPYPPRFQQPAPPPSTQPGQLYQQPAAARVPPPAQQQPSTYGGQAYPQAPQQQPQQVVRPPAQQAVAPVAVPPPVKQQQVAPPQPARQRRIGLEDFNFLAVLGKGNFGKVMLAEEKRSAQLYAIKVLKKEFIIENDEVESTKSEKRVFLAAARERHPFLLGLHSCFQSETRIYFVMEYVSGGDLMLHIQREQFTPRRAKFYAAEVLLALEYFHKNGIVYRDLKLDNILLTLDGHIKIADYGLCKEDMWFGKTTSTFCGTPEFMAPEIILEQRYGRAVDWWAFGVLIYEMLLGQSPFRGDDEDEIFDAILEDEPLYPIHMPKDSVSILTRLLTKDPTRRLGATEADAAEIKSHLFFKDTNWDDVFHKRIPSPFYPAISSATDTSNFDAEFTSEQPTLTPVHSTLSAQDQNEFAGFSWTATWAQ</sequence>
<comment type="catalytic activity">
    <reaction evidence="14">
        <text>L-seryl-[protein] + ATP = O-phospho-L-seryl-[protein] + ADP + H(+)</text>
        <dbReference type="Rhea" id="RHEA:17989"/>
        <dbReference type="Rhea" id="RHEA-COMP:9863"/>
        <dbReference type="Rhea" id="RHEA-COMP:11604"/>
        <dbReference type="ChEBI" id="CHEBI:15378"/>
        <dbReference type="ChEBI" id="CHEBI:29999"/>
        <dbReference type="ChEBI" id="CHEBI:30616"/>
        <dbReference type="ChEBI" id="CHEBI:83421"/>
        <dbReference type="ChEBI" id="CHEBI:456216"/>
        <dbReference type="EC" id="2.7.11.13"/>
    </reaction>
</comment>
<dbReference type="EC" id="2.7.11.13" evidence="2"/>
<dbReference type="InterPro" id="IPR001171">
    <property type="entry name" value="ERG24_DHCR-like"/>
</dbReference>
<feature type="transmembrane region" description="Helical" evidence="18">
    <location>
        <begin position="147"/>
        <end position="168"/>
    </location>
</feature>
<evidence type="ECO:0000313" key="25">
    <source>
        <dbReference type="Proteomes" id="UP000199069"/>
    </source>
</evidence>
<dbReference type="GO" id="GO:0005524">
    <property type="term" value="F:ATP binding"/>
    <property type="evidence" value="ECO:0007669"/>
    <property type="project" value="UniProtKB-UniRule"/>
</dbReference>
<evidence type="ECO:0000259" key="21">
    <source>
        <dbReference type="PROSITE" id="PS50081"/>
    </source>
</evidence>
<keyword evidence="3" id="KW-0723">Serine/threonine-protein kinase</keyword>
<keyword evidence="18" id="KW-0812">Transmembrane</keyword>
<feature type="transmembrane region" description="Helical" evidence="18">
    <location>
        <begin position="334"/>
        <end position="353"/>
    </location>
</feature>
<feature type="compositionally biased region" description="Pro residues" evidence="17">
    <location>
        <begin position="1277"/>
        <end position="1309"/>
    </location>
</feature>
<keyword evidence="7" id="KW-0677">Repeat</keyword>
<dbReference type="Pfam" id="PF00168">
    <property type="entry name" value="C2"/>
    <property type="match status" value="1"/>
</dbReference>
<dbReference type="Pfam" id="PF00433">
    <property type="entry name" value="Pkinase_C"/>
    <property type="match status" value="1"/>
</dbReference>
<dbReference type="PROSITE" id="PS50011">
    <property type="entry name" value="PROTEIN_KINASE_DOM"/>
    <property type="match status" value="1"/>
</dbReference>
<feature type="transmembrane region" description="Helical" evidence="18">
    <location>
        <begin position="258"/>
        <end position="276"/>
    </location>
</feature>
<keyword evidence="11" id="KW-0862">Zinc</keyword>
<feature type="domain" description="Protein kinase" evidence="20">
    <location>
        <begin position="1389"/>
        <end position="1648"/>
    </location>
</feature>
<evidence type="ECO:0000256" key="3">
    <source>
        <dbReference type="ARBA" id="ARBA00022527"/>
    </source>
</evidence>
<feature type="domain" description="C2" evidence="19">
    <location>
        <begin position="734"/>
        <end position="852"/>
    </location>
</feature>
<feature type="non-terminal residue" evidence="24">
    <location>
        <position position="1"/>
    </location>
</feature>
<feature type="compositionally biased region" description="Polar residues" evidence="17">
    <location>
        <begin position="1201"/>
        <end position="1210"/>
    </location>
</feature>
<dbReference type="InterPro" id="IPR017892">
    <property type="entry name" value="Pkinase_C"/>
</dbReference>
<feature type="compositionally biased region" description="Low complexity" evidence="17">
    <location>
        <begin position="1340"/>
        <end position="1362"/>
    </location>
</feature>
<evidence type="ECO:0000313" key="24">
    <source>
        <dbReference type="EMBL" id="CTR10794.1"/>
    </source>
</evidence>
<feature type="binding site" evidence="16">
    <location>
        <position position="1418"/>
    </location>
    <ligand>
        <name>ATP</name>
        <dbReference type="ChEBI" id="CHEBI:30616"/>
    </ligand>
</feature>
<dbReference type="GO" id="GO:0007165">
    <property type="term" value="P:signal transduction"/>
    <property type="evidence" value="ECO:0007669"/>
    <property type="project" value="InterPro"/>
</dbReference>
<dbReference type="InterPro" id="IPR011072">
    <property type="entry name" value="HR1_rho-bd"/>
</dbReference>
<dbReference type="EMBL" id="CWKI01000014">
    <property type="protein sequence ID" value="CTR10794.1"/>
    <property type="molecule type" value="Genomic_DNA"/>
</dbReference>
<dbReference type="CDD" id="cd11620">
    <property type="entry name" value="HR1_PKC-like_2_fungi"/>
    <property type="match status" value="1"/>
</dbReference>
<dbReference type="GO" id="GO:0004697">
    <property type="term" value="F:diacylglycerol-dependent serine/threonine kinase activity"/>
    <property type="evidence" value="ECO:0007669"/>
    <property type="project" value="UniProtKB-EC"/>
</dbReference>
<reference evidence="24 25" key="1">
    <citation type="submission" date="2015-07" db="EMBL/GenBank/DDBJ databases">
        <authorList>
            <person name="Cajimat M.N.B."/>
            <person name="Milazzo M.L."/>
            <person name="Fulhorst C.F."/>
        </authorList>
    </citation>
    <scope>NUCLEOTIDE SEQUENCE [LARGE SCALE GENOMIC DNA]</scope>
    <source>
        <strain evidence="24">Single colony</strain>
    </source>
</reference>
<keyword evidence="25" id="KW-1185">Reference proteome</keyword>
<evidence type="ECO:0000256" key="17">
    <source>
        <dbReference type="SAM" id="MobiDB-lite"/>
    </source>
</evidence>
<dbReference type="Gene3D" id="1.20.120.1630">
    <property type="match status" value="1"/>
</dbReference>
<dbReference type="InterPro" id="IPR037312">
    <property type="entry name" value="PKC-like_HR1"/>
</dbReference>
<feature type="region of interest" description="Disordered" evidence="17">
    <location>
        <begin position="1157"/>
        <end position="1379"/>
    </location>
</feature>
<dbReference type="PROSITE" id="PS51860">
    <property type="entry name" value="REM_1"/>
    <property type="match status" value="1"/>
</dbReference>
<evidence type="ECO:0000256" key="2">
    <source>
        <dbReference type="ARBA" id="ARBA00012429"/>
    </source>
</evidence>
<keyword evidence="5" id="KW-0808">Transferase</keyword>
<dbReference type="SUPFAM" id="SSF57889">
    <property type="entry name" value="Cysteine-rich domain"/>
    <property type="match status" value="2"/>
</dbReference>
<keyword evidence="6" id="KW-0479">Metal-binding</keyword>
<evidence type="ECO:0000256" key="6">
    <source>
        <dbReference type="ARBA" id="ARBA00022723"/>
    </source>
</evidence>
<dbReference type="SMART" id="SM00133">
    <property type="entry name" value="S_TK_X"/>
    <property type="match status" value="1"/>
</dbReference>
<dbReference type="SMART" id="SM00742">
    <property type="entry name" value="Hr1"/>
    <property type="match status" value="2"/>
</dbReference>
<dbReference type="SUPFAM" id="SSF46585">
    <property type="entry name" value="HR1 repeat"/>
    <property type="match status" value="2"/>
</dbReference>
<evidence type="ECO:0000259" key="19">
    <source>
        <dbReference type="PROSITE" id="PS50004"/>
    </source>
</evidence>
<feature type="transmembrane region" description="Helical" evidence="18">
    <location>
        <begin position="297"/>
        <end position="322"/>
    </location>
</feature>
<keyword evidence="10" id="KW-0418">Kinase</keyword>
<dbReference type="PROSITE" id="PS01017">
    <property type="entry name" value="STEROL_REDUCT_1"/>
    <property type="match status" value="1"/>
</dbReference>
<dbReference type="GO" id="GO:0016628">
    <property type="term" value="F:oxidoreductase activity, acting on the CH-CH group of donors, NAD or NADP as acceptor"/>
    <property type="evidence" value="ECO:0007669"/>
    <property type="project" value="InterPro"/>
</dbReference>
<dbReference type="SMART" id="SM00220">
    <property type="entry name" value="S_TKc"/>
    <property type="match status" value="1"/>
</dbReference>
<dbReference type="Pfam" id="PF00130">
    <property type="entry name" value="C1_1"/>
    <property type="match status" value="2"/>
</dbReference>
<dbReference type="SMART" id="SM00239">
    <property type="entry name" value="C2"/>
    <property type="match status" value="1"/>
</dbReference>
<dbReference type="CDD" id="cd20822">
    <property type="entry name" value="C1_ScPKC1-like_rpt1"/>
    <property type="match status" value="1"/>
</dbReference>
<dbReference type="InterPro" id="IPR017441">
    <property type="entry name" value="Protein_kinase_ATP_BS"/>
</dbReference>
<comment type="similarity">
    <text evidence="1">Belongs to the protein kinase superfamily. AGC Ser/Thr protein kinase family. PKC subfamily.</text>
</comment>
<dbReference type="CDD" id="cd20823">
    <property type="entry name" value="C1_ScPKC1-like_rpt2"/>
    <property type="match status" value="1"/>
</dbReference>
<evidence type="ECO:0000256" key="1">
    <source>
        <dbReference type="ARBA" id="ARBA00005490"/>
    </source>
</evidence>
<keyword evidence="18" id="KW-0472">Membrane</keyword>
<dbReference type="InterPro" id="IPR000008">
    <property type="entry name" value="C2_dom"/>
</dbReference>
<feature type="compositionally biased region" description="Low complexity" evidence="17">
    <location>
        <begin position="1246"/>
        <end position="1255"/>
    </location>
</feature>
<dbReference type="GO" id="GO:0008270">
    <property type="term" value="F:zinc ion binding"/>
    <property type="evidence" value="ECO:0007669"/>
    <property type="project" value="UniProtKB-KW"/>
</dbReference>
<evidence type="ECO:0000259" key="20">
    <source>
        <dbReference type="PROSITE" id="PS50011"/>
    </source>
</evidence>
<feature type="transmembrane region" description="Helical" evidence="18">
    <location>
        <begin position="180"/>
        <end position="201"/>
    </location>
</feature>
<feature type="domain" description="Phorbol-ester/DAG-type" evidence="21">
    <location>
        <begin position="1027"/>
        <end position="1077"/>
    </location>
</feature>
<dbReference type="InterPro" id="IPR000719">
    <property type="entry name" value="Prot_kinase_dom"/>
</dbReference>
<keyword evidence="4" id="KW-0597">Phosphoprotein</keyword>
<proteinExistence type="inferred from homology"/>
<dbReference type="InterPro" id="IPR008271">
    <property type="entry name" value="Ser/Thr_kinase_AS"/>
</dbReference>
<evidence type="ECO:0000256" key="11">
    <source>
        <dbReference type="ARBA" id="ARBA00022833"/>
    </source>
</evidence>
<dbReference type="Pfam" id="PF00069">
    <property type="entry name" value="Pkinase"/>
    <property type="match status" value="1"/>
</dbReference>
<evidence type="ECO:0000256" key="16">
    <source>
        <dbReference type="PROSITE-ProRule" id="PRU10141"/>
    </source>
</evidence>
<dbReference type="FunFam" id="1.10.510.10:FF:000101">
    <property type="entry name" value="Protein kinase C"/>
    <property type="match status" value="1"/>
</dbReference>
<protein>
    <recommendedName>
        <fullName evidence="2">protein kinase C</fullName>
        <ecNumber evidence="2">2.7.11.13</ecNumber>
    </recommendedName>
</protein>
<feature type="domain" description="AGC-kinase C-terminal" evidence="22">
    <location>
        <begin position="1649"/>
        <end position="1715"/>
    </location>
</feature>
<evidence type="ECO:0000256" key="13">
    <source>
        <dbReference type="ARBA" id="ARBA00047272"/>
    </source>
</evidence>
<dbReference type="GO" id="GO:0016020">
    <property type="term" value="C:membrane"/>
    <property type="evidence" value="ECO:0007669"/>
    <property type="project" value="InterPro"/>
</dbReference>
<dbReference type="Gene3D" id="1.10.287.160">
    <property type="entry name" value="HR1 repeat"/>
    <property type="match status" value="1"/>
</dbReference>
<evidence type="ECO:0000256" key="5">
    <source>
        <dbReference type="ARBA" id="ARBA00022679"/>
    </source>
</evidence>
<feature type="domain" description="REM-1" evidence="23">
    <location>
        <begin position="651"/>
        <end position="728"/>
    </location>
</feature>